<reference evidence="2" key="1">
    <citation type="journal article" date="2019" name="Int. J. Syst. Evol. Microbiol.">
        <title>The Global Catalogue of Microorganisms (GCM) 10K type strain sequencing project: providing services to taxonomists for standard genome sequencing and annotation.</title>
        <authorList>
            <consortium name="The Broad Institute Genomics Platform"/>
            <consortium name="The Broad Institute Genome Sequencing Center for Infectious Disease"/>
            <person name="Wu L."/>
            <person name="Ma J."/>
        </authorList>
    </citation>
    <scope>NUCLEOTIDE SEQUENCE [LARGE SCALE GENOMIC DNA]</scope>
    <source>
        <strain evidence="2">LMG 29894</strain>
    </source>
</reference>
<name>A0ABV8MK80_9NEIS</name>
<evidence type="ECO:0000313" key="2">
    <source>
        <dbReference type="Proteomes" id="UP001595791"/>
    </source>
</evidence>
<comment type="caution">
    <text evidence="1">The sequence shown here is derived from an EMBL/GenBank/DDBJ whole genome shotgun (WGS) entry which is preliminary data.</text>
</comment>
<dbReference type="Proteomes" id="UP001595791">
    <property type="component" value="Unassembled WGS sequence"/>
</dbReference>
<dbReference type="EMBL" id="JBHSBU010000001">
    <property type="protein sequence ID" value="MFC4158524.1"/>
    <property type="molecule type" value="Genomic_DNA"/>
</dbReference>
<dbReference type="RefSeq" id="WP_378161290.1">
    <property type="nucleotide sequence ID" value="NZ_JBHSBU010000001.1"/>
</dbReference>
<sequence>MKLVSHAIDPVLLSRLSRQGLPYEEFDPARPPATDVPRWWLWSAPFPPPLAPGDLWIDTCIRPFDQDITTLLPGVPVLSLVWQHSSFAAEHGFLLTVGGQTDTVLTARPLLDALAPLPGGWLHAGDTTAPRFLAAVAGRVGGSLQQLATLVMQSGATSLLPLLDLHRTLLLDLAQLSQSYLACPSQPYRPALPLPPLFAPLGPEISDDDSPARRVAKTIVWLVLQQQTQP</sequence>
<accession>A0ABV8MK80</accession>
<organism evidence="1 2">
    <name type="scientific">Chitinimonas lacunae</name>
    <dbReference type="NCBI Taxonomy" id="1963018"/>
    <lineage>
        <taxon>Bacteria</taxon>
        <taxon>Pseudomonadati</taxon>
        <taxon>Pseudomonadota</taxon>
        <taxon>Betaproteobacteria</taxon>
        <taxon>Neisseriales</taxon>
        <taxon>Chitinibacteraceae</taxon>
        <taxon>Chitinimonas</taxon>
    </lineage>
</organism>
<evidence type="ECO:0000313" key="1">
    <source>
        <dbReference type="EMBL" id="MFC4158524.1"/>
    </source>
</evidence>
<keyword evidence="2" id="KW-1185">Reference proteome</keyword>
<protein>
    <submittedName>
        <fullName evidence="1">Uncharacterized protein</fullName>
    </submittedName>
</protein>
<gene>
    <name evidence="1" type="ORF">ACFOW7_04020</name>
</gene>
<proteinExistence type="predicted"/>